<proteinExistence type="predicted"/>
<gene>
    <name evidence="1" type="ORF">BEMITA_LOCUS10126</name>
</gene>
<sequence length="156" mass="17991">MFGAPEFGGLIPSHYFKAQDAIIALHLCCLRLLNPKTALYLHHLFLRKRIDEGLLSDKKRFNFYLAQGIIQPDGDMTGKLRIVHETRCRLYDNIDAEIVEVEKINGFSLAQNHQEQHVFASATAPNGPEKTVYEYWESWRANLPSFTVSNRIDWVE</sequence>
<accession>A0A9P0AGW1</accession>
<name>A0A9P0AGW1_BEMTA</name>
<keyword evidence="2" id="KW-1185">Reference proteome</keyword>
<reference evidence="1" key="1">
    <citation type="submission" date="2021-12" db="EMBL/GenBank/DDBJ databases">
        <authorList>
            <person name="King R."/>
        </authorList>
    </citation>
    <scope>NUCLEOTIDE SEQUENCE</scope>
</reference>
<protein>
    <submittedName>
        <fullName evidence="1">Uncharacterized protein</fullName>
    </submittedName>
</protein>
<organism evidence="1 2">
    <name type="scientific">Bemisia tabaci</name>
    <name type="common">Sweetpotato whitefly</name>
    <name type="synonym">Aleurodes tabaci</name>
    <dbReference type="NCBI Taxonomy" id="7038"/>
    <lineage>
        <taxon>Eukaryota</taxon>
        <taxon>Metazoa</taxon>
        <taxon>Ecdysozoa</taxon>
        <taxon>Arthropoda</taxon>
        <taxon>Hexapoda</taxon>
        <taxon>Insecta</taxon>
        <taxon>Pterygota</taxon>
        <taxon>Neoptera</taxon>
        <taxon>Paraneoptera</taxon>
        <taxon>Hemiptera</taxon>
        <taxon>Sternorrhyncha</taxon>
        <taxon>Aleyrodoidea</taxon>
        <taxon>Aleyrodidae</taxon>
        <taxon>Aleyrodinae</taxon>
        <taxon>Bemisia</taxon>
    </lineage>
</organism>
<dbReference type="AlphaFoldDB" id="A0A9P0AGW1"/>
<evidence type="ECO:0000313" key="2">
    <source>
        <dbReference type="Proteomes" id="UP001152759"/>
    </source>
</evidence>
<dbReference type="EMBL" id="OU963867">
    <property type="protein sequence ID" value="CAH0391518.1"/>
    <property type="molecule type" value="Genomic_DNA"/>
</dbReference>
<evidence type="ECO:0000313" key="1">
    <source>
        <dbReference type="EMBL" id="CAH0391518.1"/>
    </source>
</evidence>
<dbReference type="Proteomes" id="UP001152759">
    <property type="component" value="Chromosome 6"/>
</dbReference>